<sequence>MHSIVGLAPIGDIMELERHSPHAQRDVARRAIEQKLEERLYTRHAAVEDLLWLVNRALAGALPAAVCGEGTP</sequence>
<organism evidence="1 2">
    <name type="scientific">Bradyrhizobium jicamae</name>
    <dbReference type="NCBI Taxonomy" id="280332"/>
    <lineage>
        <taxon>Bacteria</taxon>
        <taxon>Pseudomonadati</taxon>
        <taxon>Pseudomonadota</taxon>
        <taxon>Alphaproteobacteria</taxon>
        <taxon>Hyphomicrobiales</taxon>
        <taxon>Nitrobacteraceae</taxon>
        <taxon>Bradyrhizobium</taxon>
    </lineage>
</organism>
<dbReference type="AlphaFoldDB" id="A0A0R3L9P8"/>
<protein>
    <submittedName>
        <fullName evidence="1">Uncharacterized protein</fullName>
    </submittedName>
</protein>
<dbReference type="EMBL" id="LLXZ01000131">
    <property type="protein sequence ID" value="KRR04395.1"/>
    <property type="molecule type" value="Genomic_DNA"/>
</dbReference>
<name>A0A0R3L9P8_9BRAD</name>
<proteinExistence type="predicted"/>
<reference evidence="1 2" key="1">
    <citation type="submission" date="2014-03" db="EMBL/GenBank/DDBJ databases">
        <title>Bradyrhizobium valentinum sp. nov., isolated from effective nodules of Lupinus mariae-josephae, a lupine endemic of basic-lime soils in Eastern Spain.</title>
        <authorList>
            <person name="Duran D."/>
            <person name="Rey L."/>
            <person name="Navarro A."/>
            <person name="Busquets A."/>
            <person name="Imperial J."/>
            <person name="Ruiz-Argueso T."/>
        </authorList>
    </citation>
    <scope>NUCLEOTIDE SEQUENCE [LARGE SCALE GENOMIC DNA]</scope>
    <source>
        <strain evidence="1 2">PAC68</strain>
    </source>
</reference>
<evidence type="ECO:0000313" key="2">
    <source>
        <dbReference type="Proteomes" id="UP000050863"/>
    </source>
</evidence>
<keyword evidence="2" id="KW-1185">Reference proteome</keyword>
<gene>
    <name evidence="1" type="ORF">CQ12_34345</name>
</gene>
<evidence type="ECO:0000313" key="1">
    <source>
        <dbReference type="EMBL" id="KRR04395.1"/>
    </source>
</evidence>
<accession>A0A0R3L9P8</accession>
<dbReference type="Proteomes" id="UP000050863">
    <property type="component" value="Unassembled WGS sequence"/>
</dbReference>
<comment type="caution">
    <text evidence="1">The sequence shown here is derived from an EMBL/GenBank/DDBJ whole genome shotgun (WGS) entry which is preliminary data.</text>
</comment>